<sequence>MRVSLQCHMNVHNNQEVHVVLGNEACDLDSMVSALALAFFLAKTSAESKAAFIPVLNIPRSDFPLRTESTFLLREQGIPENSLVFRDEIDLVALHKAGLLSLTLVDHHVLPSRDAVLEEAVVEVLDHRPLERERGPPCKVTAELVGSCATLVTERILQGPAQVLDRKTAALLHGKRTSTIVLDCVNMAPEAGKVTPKDDHYASLLESQFPDLSSRNAIFEALQKAKFDVSGLTTDQMLRKDLKALSGKRASIAISAIYVNLPVFLDRHGLEEELHSFCQQEGYDLLVAMTISFNESNEPFRQIAVYSTRTDLREAVCQALERSTDPSLHLSPLESRYSTLRAYHQGTVTASRKKVLPILKGFLKDWDKMEAKGAEGRRPEADGGAPKDPPKPHRLGDDLVDDDTVLPPTPMNSLVDECPLDRGLPKLSSEALFERFDRLTATRAIPEESSEKK</sequence>
<dbReference type="InterPro" id="IPR038222">
    <property type="entry name" value="DHHA2_dom_sf"/>
</dbReference>
<organism evidence="4 5">
    <name type="scientific">Anolis carolinensis</name>
    <name type="common">Green anole</name>
    <name type="synonym">American chameleon</name>
    <dbReference type="NCBI Taxonomy" id="28377"/>
    <lineage>
        <taxon>Eukaryota</taxon>
        <taxon>Metazoa</taxon>
        <taxon>Chordata</taxon>
        <taxon>Craniata</taxon>
        <taxon>Vertebrata</taxon>
        <taxon>Euteleostomi</taxon>
        <taxon>Lepidosauria</taxon>
        <taxon>Squamata</taxon>
        <taxon>Bifurcata</taxon>
        <taxon>Unidentata</taxon>
        <taxon>Episquamata</taxon>
        <taxon>Toxicofera</taxon>
        <taxon>Iguania</taxon>
        <taxon>Dactyloidae</taxon>
        <taxon>Anolis</taxon>
    </lineage>
</organism>
<reference evidence="4" key="1">
    <citation type="submission" date="2009-12" db="EMBL/GenBank/DDBJ databases">
        <title>The Genome Sequence of Anolis carolinensis (Green Anole Lizard).</title>
        <authorList>
            <consortium name="The Genome Sequencing Platform"/>
            <person name="Di Palma F."/>
            <person name="Alfoldi J."/>
            <person name="Heiman D."/>
            <person name="Young S."/>
            <person name="Grabherr M."/>
            <person name="Johnson J."/>
            <person name="Lander E.S."/>
            <person name="Lindblad-Toh K."/>
        </authorList>
    </citation>
    <scope>NUCLEOTIDE SEQUENCE [LARGE SCALE GENOMIC DNA]</scope>
    <source>
        <strain evidence="4">JBL SC #1</strain>
    </source>
</reference>
<comment type="similarity">
    <text evidence="1">Belongs to the PPase class C family. Prune subfamily.</text>
</comment>
<feature type="compositionally biased region" description="Basic and acidic residues" evidence="2">
    <location>
        <begin position="388"/>
        <end position="397"/>
    </location>
</feature>
<dbReference type="FunFam" id="3.90.1640.10:FF:000004">
    <property type="entry name" value="Prune exopolyphosphatase 1"/>
    <property type="match status" value="1"/>
</dbReference>
<dbReference type="AlphaFoldDB" id="H9GAR5"/>
<reference evidence="4" key="3">
    <citation type="submission" date="2025-09" db="UniProtKB">
        <authorList>
            <consortium name="Ensembl"/>
        </authorList>
    </citation>
    <scope>IDENTIFICATION</scope>
</reference>
<evidence type="ECO:0000313" key="5">
    <source>
        <dbReference type="Proteomes" id="UP000001646"/>
    </source>
</evidence>
<dbReference type="PANTHER" id="PTHR12112:SF47">
    <property type="entry name" value="EXOPOLYPHOSPHATASE PRUNE1"/>
    <property type="match status" value="1"/>
</dbReference>
<dbReference type="Pfam" id="PF02833">
    <property type="entry name" value="DHHA2"/>
    <property type="match status" value="1"/>
</dbReference>
<dbReference type="STRING" id="28377.ENSACAP00000005822"/>
<dbReference type="InterPro" id="IPR004097">
    <property type="entry name" value="DHHA2"/>
</dbReference>
<dbReference type="HOGENOM" id="CLU_019358_0_0_1"/>
<dbReference type="Bgee" id="ENSACAG00000005905">
    <property type="expression patterns" value="Expressed in heart and 11 other cell types or tissues"/>
</dbReference>
<dbReference type="Gene3D" id="3.10.310.20">
    <property type="entry name" value="DHHA2 domain"/>
    <property type="match status" value="1"/>
</dbReference>
<dbReference type="eggNOG" id="KOG4129">
    <property type="taxonomic scope" value="Eukaryota"/>
</dbReference>
<accession>H9GAR5</accession>
<feature type="region of interest" description="Disordered" evidence="2">
    <location>
        <begin position="372"/>
        <end position="421"/>
    </location>
</feature>
<dbReference type="SUPFAM" id="SSF64182">
    <property type="entry name" value="DHH phosphoesterases"/>
    <property type="match status" value="1"/>
</dbReference>
<evidence type="ECO:0000313" key="4">
    <source>
        <dbReference type="Ensembl" id="ENSACAP00000005822.3"/>
    </source>
</evidence>
<protein>
    <recommendedName>
        <fullName evidence="3">DHHA2 domain-containing protein</fullName>
    </recommendedName>
</protein>
<dbReference type="PANTHER" id="PTHR12112">
    <property type="entry name" value="BNIP - RELATED"/>
    <property type="match status" value="1"/>
</dbReference>
<dbReference type="GeneTree" id="ENSGT00450000040262"/>
<dbReference type="InParanoid" id="H9GAR5"/>
<dbReference type="SMART" id="SM01131">
    <property type="entry name" value="DHHA2"/>
    <property type="match status" value="1"/>
</dbReference>
<reference evidence="4" key="2">
    <citation type="submission" date="2025-08" db="UniProtKB">
        <authorList>
            <consortium name="Ensembl"/>
        </authorList>
    </citation>
    <scope>IDENTIFICATION</scope>
</reference>
<name>H9GAR5_ANOCA</name>
<dbReference type="Proteomes" id="UP000001646">
    <property type="component" value="Unplaced"/>
</dbReference>
<evidence type="ECO:0000259" key="3">
    <source>
        <dbReference type="SMART" id="SM01131"/>
    </source>
</evidence>
<dbReference type="Gene3D" id="3.90.1640.10">
    <property type="entry name" value="inorganic pyrophosphatase (n-terminal core)"/>
    <property type="match status" value="1"/>
</dbReference>
<keyword evidence="5" id="KW-1185">Reference proteome</keyword>
<dbReference type="InterPro" id="IPR038763">
    <property type="entry name" value="DHH_sf"/>
</dbReference>
<feature type="compositionally biased region" description="Basic and acidic residues" evidence="2">
    <location>
        <begin position="372"/>
        <end position="381"/>
    </location>
</feature>
<proteinExistence type="inferred from homology"/>
<feature type="domain" description="DHHA2" evidence="3">
    <location>
        <begin position="219"/>
        <end position="363"/>
    </location>
</feature>
<dbReference type="GO" id="GO:0005737">
    <property type="term" value="C:cytoplasm"/>
    <property type="evidence" value="ECO:0000318"/>
    <property type="project" value="GO_Central"/>
</dbReference>
<evidence type="ECO:0000256" key="1">
    <source>
        <dbReference type="ARBA" id="ARBA00010331"/>
    </source>
</evidence>
<dbReference type="GO" id="GO:0004309">
    <property type="term" value="F:exopolyphosphatase activity"/>
    <property type="evidence" value="ECO:0000318"/>
    <property type="project" value="GO_Central"/>
</dbReference>
<dbReference type="Ensembl" id="ENSACAT00000005951.3">
    <property type="protein sequence ID" value="ENSACAP00000005822.3"/>
    <property type="gene ID" value="ENSACAG00000005905.3"/>
</dbReference>
<evidence type="ECO:0000256" key="2">
    <source>
        <dbReference type="SAM" id="MobiDB-lite"/>
    </source>
</evidence>